<dbReference type="Pfam" id="PF01562">
    <property type="entry name" value="Pep_M12B_propep"/>
    <property type="match status" value="1"/>
</dbReference>
<dbReference type="FunFam" id="3.40.390.10:FF:000002">
    <property type="entry name" value="Disintegrin and metalloproteinase domain-containing protein 22"/>
    <property type="match status" value="1"/>
</dbReference>
<keyword evidence="14" id="KW-1185">Reference proteome</keyword>
<dbReference type="GO" id="GO:0046872">
    <property type="term" value="F:metal ion binding"/>
    <property type="evidence" value="ECO:0007669"/>
    <property type="project" value="UniProtKB-KW"/>
</dbReference>
<dbReference type="GO" id="GO:0016020">
    <property type="term" value="C:membrane"/>
    <property type="evidence" value="ECO:0007669"/>
    <property type="project" value="UniProtKB-SubCell"/>
</dbReference>
<dbReference type="GO" id="GO:0006508">
    <property type="term" value="P:proteolysis"/>
    <property type="evidence" value="ECO:0007669"/>
    <property type="project" value="InterPro"/>
</dbReference>
<comment type="caution">
    <text evidence="7">Lacks conserved residue(s) required for the propagation of feature annotation.</text>
</comment>
<evidence type="ECO:0000313" key="15">
    <source>
        <dbReference type="RefSeq" id="XP_004398280.1"/>
    </source>
</evidence>
<keyword evidence="15" id="KW-0645">Protease</keyword>
<name>A0A9B0LLJ3_ODORO</name>
<dbReference type="Gene3D" id="4.10.70.10">
    <property type="entry name" value="Disintegrin domain"/>
    <property type="match status" value="1"/>
</dbReference>
<feature type="region of interest" description="Disordered" evidence="9">
    <location>
        <begin position="1"/>
        <end position="168"/>
    </location>
</feature>
<feature type="binding site" evidence="8">
    <location>
        <position position="533"/>
    </location>
    <ligand>
        <name>Zn(2+)</name>
        <dbReference type="ChEBI" id="CHEBI:29105"/>
        <note>catalytic</note>
    </ligand>
</feature>
<organism evidence="14 15">
    <name type="scientific">Odobenus rosmarus divergens</name>
    <name type="common">Pacific walrus</name>
    <dbReference type="NCBI Taxonomy" id="9708"/>
    <lineage>
        <taxon>Eukaryota</taxon>
        <taxon>Metazoa</taxon>
        <taxon>Chordata</taxon>
        <taxon>Craniata</taxon>
        <taxon>Vertebrata</taxon>
        <taxon>Euteleostomi</taxon>
        <taxon>Mammalia</taxon>
        <taxon>Eutheria</taxon>
        <taxon>Laurasiatheria</taxon>
        <taxon>Carnivora</taxon>
        <taxon>Caniformia</taxon>
        <taxon>Pinnipedia</taxon>
        <taxon>Odobenidae</taxon>
        <taxon>Odobenus</taxon>
    </lineage>
</organism>
<dbReference type="InterPro" id="IPR018358">
    <property type="entry name" value="Disintegrin_CS"/>
</dbReference>
<dbReference type="Pfam" id="PF08516">
    <property type="entry name" value="ADAM_CR"/>
    <property type="match status" value="1"/>
</dbReference>
<feature type="disulfide bond" evidence="6">
    <location>
        <begin position="653"/>
        <end position="673"/>
    </location>
</feature>
<feature type="compositionally biased region" description="Basic and acidic residues" evidence="9">
    <location>
        <begin position="920"/>
        <end position="935"/>
    </location>
</feature>
<feature type="domain" description="Disintegrin" evidence="12">
    <location>
        <begin position="595"/>
        <end position="681"/>
    </location>
</feature>
<keyword evidence="8" id="KW-0479">Metal-binding</keyword>
<dbReference type="Proteomes" id="UP000245340">
    <property type="component" value="Unplaced"/>
</dbReference>
<evidence type="ECO:0000256" key="6">
    <source>
        <dbReference type="PROSITE-ProRule" id="PRU00068"/>
    </source>
</evidence>
<evidence type="ECO:0000256" key="8">
    <source>
        <dbReference type="PROSITE-ProRule" id="PRU00276"/>
    </source>
</evidence>
<evidence type="ECO:0000256" key="7">
    <source>
        <dbReference type="PROSITE-ProRule" id="PRU00076"/>
    </source>
</evidence>
<feature type="region of interest" description="Disordered" evidence="9">
    <location>
        <begin position="920"/>
        <end position="940"/>
    </location>
</feature>
<sequence>MEFGLRNLEGTRAAPAPTRAPARPPQGLAATARRPRRAPGSTCSSRAPASLLLGPLPPVALTGPSEGPRPIPSPPPLRPRGERARGPTGRLGAGGAPRGRTDSAGAAPALRRPLRLPLPEGARGRAEGPWGPRAGWRGRVGRLRAGCSGRASARIQPGRSRGPAARSHRVEAGTLPAMGRGVPRARGSRACLLLLLLRLPWPVWGAEAFQGNNPGEPVTLRWVPDARARRTVTPEEPVSKLDTGLVALKAEGQELLLELEKNHRLLAPGYTETHHSPDGQPVVLVPNHTDHCHYHGRVRGFPDSWVVFSTCSGMRGLITLDRNASYYVHPRRAGDSEDFITHKMFRIGQLLGWKGACGHRDAKNKGDMANLSRATQIKERREVRKSPKFLELYIVADHTLFLTQHRNLNHTKQRLLEVANYVDQILRTLDIQVALTGLEVWTEQDQSRITPDANATLWAFLHWRQGLWARRPHDSAQLLTGRAFQGATVGLAPMEGMCRAESSGGVSTDHSELPIGAAATMAHEIGHSLGLSHDPDGCCVEAAAEQGGCVMAAATGRPFPRVFSACSRRQLRAFFRKGGGACLSNAPDPRLLVPRARCGNGLVEDGEECDCGASQECPDACCLAHNCSLRAGAQCTHGDCCARCLLKPAGVPCRRAVGDCDLPEFCTGASPYCPPDLYLLDGSPCASGRGYCWDGACPTLEQQCQQLWGPGSSPAPDACFQTVNSAGDAHGNCGKDRKGDFVPCAQRDAQCGKLQCLGGEQSPRPAHTVPVDSTVGLGSHEVTCRGVFVLPGVQLDVLDLGLVEPGTQCGPSMVCQDRRCRNTTFWELEQCLAACHGHGVCNSNQNCHCAPGWAPPSCDKPGFGGSVDSGPVQPENHKAFLLALILSFLLPLLPGAGLAWCCCRQPRSRLQQCLWGSRRDAACRGPKDAPNRDRPPSSVHLMELGPAAIGEPQSLDLENSARAQEPP</sequence>
<evidence type="ECO:0000256" key="2">
    <source>
        <dbReference type="ARBA" id="ARBA00022692"/>
    </source>
</evidence>
<dbReference type="InterPro" id="IPR034027">
    <property type="entry name" value="Reprolysin_adamalysin"/>
</dbReference>
<keyword evidence="15" id="KW-0482">Metalloprotease</keyword>
<dbReference type="Pfam" id="PF00200">
    <property type="entry name" value="Disintegrin"/>
    <property type="match status" value="1"/>
</dbReference>
<dbReference type="FunFam" id="4.10.70.10:FF:000001">
    <property type="entry name" value="Disintegrin and metalloproteinase domain-containing protein 22"/>
    <property type="match status" value="1"/>
</dbReference>
<keyword evidence="2 10" id="KW-0812">Transmembrane</keyword>
<keyword evidence="3 10" id="KW-1133">Transmembrane helix</keyword>
<dbReference type="PANTHER" id="PTHR11905:SF38">
    <property type="entry name" value="DISINTEGRIN AND METALLOPROTEINASE DOMAIN-CONTAINING PROTEIN 33"/>
    <property type="match status" value="1"/>
</dbReference>
<dbReference type="SMART" id="SM00050">
    <property type="entry name" value="DISIN"/>
    <property type="match status" value="1"/>
</dbReference>
<evidence type="ECO:0000256" key="4">
    <source>
        <dbReference type="ARBA" id="ARBA00023136"/>
    </source>
</evidence>
<feature type="disulfide bond" evidence="7">
    <location>
        <begin position="831"/>
        <end position="841"/>
    </location>
</feature>
<evidence type="ECO:0000256" key="5">
    <source>
        <dbReference type="ARBA" id="ARBA00023157"/>
    </source>
</evidence>
<feature type="compositionally biased region" description="Low complexity" evidence="9">
    <location>
        <begin position="104"/>
        <end position="121"/>
    </location>
</feature>
<reference evidence="15" key="1">
    <citation type="submission" date="2025-08" db="UniProtKB">
        <authorList>
            <consortium name="RefSeq"/>
        </authorList>
    </citation>
    <scope>IDENTIFICATION</scope>
</reference>
<keyword evidence="7" id="KW-0245">EGF-like domain</keyword>
<protein>
    <submittedName>
        <fullName evidence="15">Disintegrin and metalloproteinase domain-containing protein 33</fullName>
    </submittedName>
</protein>
<dbReference type="PROSITE" id="PS01186">
    <property type="entry name" value="EGF_2"/>
    <property type="match status" value="1"/>
</dbReference>
<feature type="active site" evidence="8">
    <location>
        <position position="524"/>
    </location>
</feature>
<feature type="compositionally biased region" description="Pro residues" evidence="9">
    <location>
        <begin position="67"/>
        <end position="78"/>
    </location>
</feature>
<feature type="domain" description="Peptidase M12B" evidence="13">
    <location>
        <begin position="388"/>
        <end position="587"/>
    </location>
</feature>
<feature type="domain" description="EGF-like" evidence="11">
    <location>
        <begin position="827"/>
        <end position="859"/>
    </location>
</feature>
<feature type="compositionally biased region" description="Low complexity" evidence="9">
    <location>
        <begin position="47"/>
        <end position="66"/>
    </location>
</feature>
<dbReference type="InterPro" id="IPR000742">
    <property type="entry name" value="EGF"/>
</dbReference>
<dbReference type="CDD" id="cd04269">
    <property type="entry name" value="ZnMc_adamalysin_II_like"/>
    <property type="match status" value="1"/>
</dbReference>
<evidence type="ECO:0000256" key="10">
    <source>
        <dbReference type="SAM" id="Phobius"/>
    </source>
</evidence>
<proteinExistence type="predicted"/>
<dbReference type="RefSeq" id="XP_004398280.1">
    <property type="nucleotide sequence ID" value="XM_004398223.1"/>
</dbReference>
<dbReference type="PROSITE" id="PS50026">
    <property type="entry name" value="EGF_3"/>
    <property type="match status" value="1"/>
</dbReference>
<dbReference type="InterPro" id="IPR002870">
    <property type="entry name" value="Peptidase_M12B_N"/>
</dbReference>
<dbReference type="InterPro" id="IPR024079">
    <property type="entry name" value="MetalloPept_cat_dom_sf"/>
</dbReference>
<keyword evidence="8" id="KW-0862">Zinc</keyword>
<dbReference type="PANTHER" id="PTHR11905">
    <property type="entry name" value="ADAM A DISINTEGRIN AND METALLOPROTEASE DOMAIN"/>
    <property type="match status" value="1"/>
</dbReference>
<feature type="disulfide bond" evidence="7">
    <location>
        <begin position="849"/>
        <end position="858"/>
    </location>
</feature>
<evidence type="ECO:0000256" key="1">
    <source>
        <dbReference type="ARBA" id="ARBA00004479"/>
    </source>
</evidence>
<dbReference type="SUPFAM" id="SSF57552">
    <property type="entry name" value="Blood coagulation inhibitor (disintegrin)"/>
    <property type="match status" value="1"/>
</dbReference>
<dbReference type="PROSITE" id="PS00427">
    <property type="entry name" value="DISINTEGRIN_1"/>
    <property type="match status" value="1"/>
</dbReference>
<feature type="transmembrane region" description="Helical" evidence="10">
    <location>
        <begin position="879"/>
        <end position="902"/>
    </location>
</feature>
<evidence type="ECO:0000256" key="9">
    <source>
        <dbReference type="SAM" id="MobiDB-lite"/>
    </source>
</evidence>
<comment type="subcellular location">
    <subcellularLocation>
        <location evidence="1">Membrane</location>
        <topology evidence="1">Single-pass type I membrane protein</topology>
    </subcellularLocation>
</comment>
<dbReference type="SUPFAM" id="SSF55486">
    <property type="entry name" value="Metalloproteases ('zincins'), catalytic domain"/>
    <property type="match status" value="1"/>
</dbReference>
<dbReference type="InterPro" id="IPR001762">
    <property type="entry name" value="Disintegrin_dom"/>
</dbReference>
<dbReference type="PROSITE" id="PS50215">
    <property type="entry name" value="ADAM_MEPRO"/>
    <property type="match status" value="1"/>
</dbReference>
<dbReference type="Pfam" id="PF01421">
    <property type="entry name" value="Reprolysin"/>
    <property type="match status" value="1"/>
</dbReference>
<dbReference type="PROSITE" id="PS50214">
    <property type="entry name" value="DISINTEGRIN_2"/>
    <property type="match status" value="1"/>
</dbReference>
<dbReference type="AlphaFoldDB" id="A0A9B0LLJ3"/>
<keyword evidence="5 7" id="KW-1015">Disulfide bond</keyword>
<evidence type="ECO:0000259" key="13">
    <source>
        <dbReference type="PROSITE" id="PS50215"/>
    </source>
</evidence>
<gene>
    <name evidence="15" type="primary">ADAM33</name>
</gene>
<dbReference type="InterPro" id="IPR001590">
    <property type="entry name" value="Peptidase_M12B"/>
</dbReference>
<keyword evidence="15" id="KW-0378">Hydrolase</keyword>
<dbReference type="Gene3D" id="3.40.390.10">
    <property type="entry name" value="Collagenase (Catalytic Domain)"/>
    <property type="match status" value="1"/>
</dbReference>
<feature type="binding site" evidence="8">
    <location>
        <position position="527"/>
    </location>
    <ligand>
        <name>Zn(2+)</name>
        <dbReference type="ChEBI" id="CHEBI:29105"/>
        <note>catalytic</note>
    </ligand>
</feature>
<evidence type="ECO:0000313" key="14">
    <source>
        <dbReference type="Proteomes" id="UP000245340"/>
    </source>
</evidence>
<evidence type="ECO:0000256" key="3">
    <source>
        <dbReference type="ARBA" id="ARBA00022989"/>
    </source>
</evidence>
<dbReference type="GO" id="GO:0004222">
    <property type="term" value="F:metalloendopeptidase activity"/>
    <property type="evidence" value="ECO:0007669"/>
    <property type="project" value="InterPro"/>
</dbReference>
<accession>A0A9B0LLJ3</accession>
<keyword evidence="4 10" id="KW-0472">Membrane</keyword>
<evidence type="ECO:0000259" key="12">
    <source>
        <dbReference type="PROSITE" id="PS50214"/>
    </source>
</evidence>
<dbReference type="InterPro" id="IPR006586">
    <property type="entry name" value="ADAM_Cys-rich"/>
</dbReference>
<feature type="compositionally biased region" description="Low complexity" evidence="9">
    <location>
        <begin position="11"/>
        <end position="21"/>
    </location>
</feature>
<dbReference type="SMART" id="SM00608">
    <property type="entry name" value="ACR"/>
    <property type="match status" value="1"/>
</dbReference>
<feature type="compositionally biased region" description="Low complexity" evidence="9">
    <location>
        <begin position="128"/>
        <end position="137"/>
    </location>
</feature>
<feature type="binding site" evidence="8">
    <location>
        <position position="523"/>
    </location>
    <ligand>
        <name>Zn(2+)</name>
        <dbReference type="ChEBI" id="CHEBI:29105"/>
        <note>catalytic</note>
    </ligand>
</feature>
<evidence type="ECO:0000259" key="11">
    <source>
        <dbReference type="PROSITE" id="PS50026"/>
    </source>
</evidence>
<dbReference type="InterPro" id="IPR036436">
    <property type="entry name" value="Disintegrin_dom_sf"/>
</dbReference>